<dbReference type="Proteomes" id="UP000539642">
    <property type="component" value="Unassembled WGS sequence"/>
</dbReference>
<evidence type="ECO:0000313" key="2">
    <source>
        <dbReference type="Proteomes" id="UP000539642"/>
    </source>
</evidence>
<sequence length="48" mass="5396">MKVIFSELAKLELDDACSFYDLQMSGLGLKFKEEVGKAVRRIAEFPTA</sequence>
<comment type="caution">
    <text evidence="1">The sequence shown here is derived from an EMBL/GenBank/DDBJ whole genome shotgun (WGS) entry which is preliminary data.</text>
</comment>
<accession>A0A840UWC3</accession>
<dbReference type="EMBL" id="JACHEO010000002">
    <property type="protein sequence ID" value="MBB5346998.1"/>
    <property type="molecule type" value="Genomic_DNA"/>
</dbReference>
<keyword evidence="2" id="KW-1185">Reference proteome</keyword>
<proteinExistence type="predicted"/>
<evidence type="ECO:0008006" key="3">
    <source>
        <dbReference type="Google" id="ProtNLM"/>
    </source>
</evidence>
<reference evidence="1 2" key="1">
    <citation type="submission" date="2020-08" db="EMBL/GenBank/DDBJ databases">
        <title>Genomic Encyclopedia of Type Strains, Phase IV (KMG-IV): sequencing the most valuable type-strain genomes for metagenomic binning, comparative biology and taxonomic classification.</title>
        <authorList>
            <person name="Goeker M."/>
        </authorList>
    </citation>
    <scope>NUCLEOTIDE SEQUENCE [LARGE SCALE GENOMIC DNA]</scope>
    <source>
        <strain evidence="1 2">DSM 28570</strain>
    </source>
</reference>
<gene>
    <name evidence="1" type="ORF">HNQ81_000708</name>
</gene>
<protein>
    <recommendedName>
        <fullName evidence="3">Plasmid stabilization protein</fullName>
    </recommendedName>
</protein>
<dbReference type="AlphaFoldDB" id="A0A840UWC3"/>
<name>A0A840UWC3_9BACT</name>
<organism evidence="1 2">
    <name type="scientific">Desulfoprunum benzoelyticum</name>
    <dbReference type="NCBI Taxonomy" id="1506996"/>
    <lineage>
        <taxon>Bacteria</taxon>
        <taxon>Pseudomonadati</taxon>
        <taxon>Thermodesulfobacteriota</taxon>
        <taxon>Desulfobulbia</taxon>
        <taxon>Desulfobulbales</taxon>
        <taxon>Desulfobulbaceae</taxon>
        <taxon>Desulfoprunum</taxon>
    </lineage>
</organism>
<evidence type="ECO:0000313" key="1">
    <source>
        <dbReference type="EMBL" id="MBB5346998.1"/>
    </source>
</evidence>